<evidence type="ECO:0000313" key="6">
    <source>
        <dbReference type="Proteomes" id="UP001519667"/>
    </source>
</evidence>
<dbReference type="PRINTS" id="PR00038">
    <property type="entry name" value="HTHLUXR"/>
</dbReference>
<dbReference type="Proteomes" id="UP001519667">
    <property type="component" value="Unassembled WGS sequence"/>
</dbReference>
<dbReference type="CDD" id="cd06170">
    <property type="entry name" value="LuxR_C_like"/>
    <property type="match status" value="1"/>
</dbReference>
<dbReference type="InterPro" id="IPR016032">
    <property type="entry name" value="Sig_transdc_resp-reg_C-effctor"/>
</dbReference>
<keyword evidence="2" id="KW-0238">DNA-binding</keyword>
<name>A0ABS5XA68_9GAMM</name>
<dbReference type="PANTHER" id="PTHR44688:SF16">
    <property type="entry name" value="DNA-BINDING TRANSCRIPTIONAL ACTIVATOR DEVR_DOSR"/>
    <property type="match status" value="1"/>
</dbReference>
<evidence type="ECO:0000313" key="5">
    <source>
        <dbReference type="EMBL" id="MBT8764579.1"/>
    </source>
</evidence>
<dbReference type="RefSeq" id="WP_215368503.1">
    <property type="nucleotide sequence ID" value="NZ_JAGTIS010000001.1"/>
</dbReference>
<protein>
    <recommendedName>
        <fullName evidence="4">HTH luxR-type domain-containing protein</fullName>
    </recommendedName>
</protein>
<gene>
    <name evidence="5" type="ORF">J7302_00195</name>
</gene>
<comment type="caution">
    <text evidence="5">The sequence shown here is derived from an EMBL/GenBank/DDBJ whole genome shotgun (WGS) entry which is preliminary data.</text>
</comment>
<accession>A0ABS5XA68</accession>
<dbReference type="PROSITE" id="PS50043">
    <property type="entry name" value="HTH_LUXR_2"/>
    <property type="match status" value="1"/>
</dbReference>
<proteinExistence type="predicted"/>
<evidence type="ECO:0000256" key="3">
    <source>
        <dbReference type="ARBA" id="ARBA00023163"/>
    </source>
</evidence>
<organism evidence="5 6">
    <name type="scientific">Metapseudomonas boanensis</name>
    <dbReference type="NCBI Taxonomy" id="2822138"/>
    <lineage>
        <taxon>Bacteria</taxon>
        <taxon>Pseudomonadati</taxon>
        <taxon>Pseudomonadota</taxon>
        <taxon>Gammaproteobacteria</taxon>
        <taxon>Pseudomonadales</taxon>
        <taxon>Pseudomonadaceae</taxon>
        <taxon>Metapseudomonas</taxon>
    </lineage>
</organism>
<evidence type="ECO:0000259" key="4">
    <source>
        <dbReference type="PROSITE" id="PS50043"/>
    </source>
</evidence>
<dbReference type="PROSITE" id="PS00622">
    <property type="entry name" value="HTH_LUXR_1"/>
    <property type="match status" value="1"/>
</dbReference>
<evidence type="ECO:0000256" key="1">
    <source>
        <dbReference type="ARBA" id="ARBA00023015"/>
    </source>
</evidence>
<keyword evidence="6" id="KW-1185">Reference proteome</keyword>
<keyword evidence="1" id="KW-0805">Transcription regulation</keyword>
<dbReference type="Pfam" id="PF00196">
    <property type="entry name" value="GerE"/>
    <property type="match status" value="1"/>
</dbReference>
<dbReference type="SUPFAM" id="SSF46894">
    <property type="entry name" value="C-terminal effector domain of the bipartite response regulators"/>
    <property type="match status" value="1"/>
</dbReference>
<dbReference type="SMART" id="SM00421">
    <property type="entry name" value="HTH_LUXR"/>
    <property type="match status" value="1"/>
</dbReference>
<dbReference type="InterPro" id="IPR000792">
    <property type="entry name" value="Tscrpt_reg_LuxR_C"/>
</dbReference>
<sequence length="357" mass="39643">MTTPACIKGDEVGAVAQIISAIGSESFYERLVGLLSGLIDCERRLVVKYSRFAAPELLVNASLDAAAIENYLSSLYRLDPLLRLVESGNVPAVTSFDEIRTVDPANAFFDEIFKSGEILDELAILLPSPGHAYIALCFDRQARCFTTTEMAWMRRLYPILVDAHAAHIRFAIQGRLGSLFGDGQVGVAVVAQDGGLVYRNTNWSRLCGELAEQQLIDTALAMPERAPVRLEERILHWEMSSIDHAQIRACRIIFAETGSAGYLKRDAQAPLQGFYQRYELSPRECQIVEKVMRGYCNSSIAKKLGLSPGTVKNYKQRLYYKLDITSEREIFSLFMQYLFEESDPVAAPAGAASGDFS</sequence>
<dbReference type="InterPro" id="IPR036388">
    <property type="entry name" value="WH-like_DNA-bd_sf"/>
</dbReference>
<dbReference type="Gene3D" id="1.10.10.10">
    <property type="entry name" value="Winged helix-like DNA-binding domain superfamily/Winged helix DNA-binding domain"/>
    <property type="match status" value="1"/>
</dbReference>
<feature type="domain" description="HTH luxR-type" evidence="4">
    <location>
        <begin position="273"/>
        <end position="338"/>
    </location>
</feature>
<keyword evidence="3" id="KW-0804">Transcription</keyword>
<reference evidence="5 6" key="1">
    <citation type="submission" date="2021-04" db="EMBL/GenBank/DDBJ databases">
        <title>Pseudomonas boanensis sp. nov., a bacterium isolated from river water used for household purposes in Boane District, Mozambique.</title>
        <authorList>
            <person name="Nicklasson M."/>
            <person name="Martin-Rodriguez A.J."/>
            <person name="Thorell K."/>
            <person name="Neves L."/>
            <person name="Mussagy A."/>
            <person name="Rydberg H.A."/>
            <person name="Hernroth B."/>
            <person name="Svensson-Stadler L."/>
            <person name="Sjoling A."/>
        </authorList>
    </citation>
    <scope>NUCLEOTIDE SEQUENCE [LARGE SCALE GENOMIC DNA]</scope>
    <source>
        <strain evidence="5 6">DB1</strain>
    </source>
</reference>
<evidence type="ECO:0000256" key="2">
    <source>
        <dbReference type="ARBA" id="ARBA00023125"/>
    </source>
</evidence>
<dbReference type="EMBL" id="JAGTIS010000001">
    <property type="protein sequence ID" value="MBT8764579.1"/>
    <property type="molecule type" value="Genomic_DNA"/>
</dbReference>
<dbReference type="PANTHER" id="PTHR44688">
    <property type="entry name" value="DNA-BINDING TRANSCRIPTIONAL ACTIVATOR DEVR_DOSR"/>
    <property type="match status" value="1"/>
</dbReference>